<evidence type="ECO:0000256" key="1">
    <source>
        <dbReference type="SAM" id="MobiDB-lite"/>
    </source>
</evidence>
<feature type="region of interest" description="Disordered" evidence="1">
    <location>
        <begin position="18"/>
        <end position="99"/>
    </location>
</feature>
<name>A0A918EKS5_9ACTN</name>
<accession>A0A918EKS5</accession>
<comment type="caution">
    <text evidence="2">The sequence shown here is derived from an EMBL/GenBank/DDBJ whole genome shotgun (WGS) entry which is preliminary data.</text>
</comment>
<reference evidence="2" key="2">
    <citation type="submission" date="2020-09" db="EMBL/GenBank/DDBJ databases">
        <authorList>
            <person name="Sun Q."/>
            <person name="Ohkuma M."/>
        </authorList>
    </citation>
    <scope>NUCLEOTIDE SEQUENCE</scope>
    <source>
        <strain evidence="2">JCM 4335</strain>
    </source>
</reference>
<dbReference type="Proteomes" id="UP000654123">
    <property type="component" value="Unassembled WGS sequence"/>
</dbReference>
<sequence length="99" mass="10468">MRTWAILRGVRVRARWRRPPAVRRPGPAGVRLAHGAPAPDTGEDAPRGGLDAVAARLVPAGPAGAARPGRNVRFHGGSERPPPLRRGPPRGARQDIASN</sequence>
<protein>
    <submittedName>
        <fullName evidence="2">Uncharacterized protein</fullName>
    </submittedName>
</protein>
<reference evidence="2" key="1">
    <citation type="journal article" date="2014" name="Int. J. Syst. Evol. Microbiol.">
        <title>Complete genome sequence of Corynebacterium casei LMG S-19264T (=DSM 44701T), isolated from a smear-ripened cheese.</title>
        <authorList>
            <consortium name="US DOE Joint Genome Institute (JGI-PGF)"/>
            <person name="Walter F."/>
            <person name="Albersmeier A."/>
            <person name="Kalinowski J."/>
            <person name="Ruckert C."/>
        </authorList>
    </citation>
    <scope>NUCLEOTIDE SEQUENCE</scope>
    <source>
        <strain evidence="2">JCM 4335</strain>
    </source>
</reference>
<feature type="compositionally biased region" description="Low complexity" evidence="1">
    <location>
        <begin position="52"/>
        <end position="71"/>
    </location>
</feature>
<evidence type="ECO:0000313" key="2">
    <source>
        <dbReference type="EMBL" id="GGQ16430.1"/>
    </source>
</evidence>
<proteinExistence type="predicted"/>
<keyword evidence="3" id="KW-1185">Reference proteome</keyword>
<dbReference type="EMBL" id="BMSV01000007">
    <property type="protein sequence ID" value="GGQ16430.1"/>
    <property type="molecule type" value="Genomic_DNA"/>
</dbReference>
<gene>
    <name evidence="2" type="ORF">GCM10010249_38920</name>
</gene>
<dbReference type="AlphaFoldDB" id="A0A918EKS5"/>
<organism evidence="2 3">
    <name type="scientific">Streptomyces roseolilacinus</name>
    <dbReference type="NCBI Taxonomy" id="66904"/>
    <lineage>
        <taxon>Bacteria</taxon>
        <taxon>Bacillati</taxon>
        <taxon>Actinomycetota</taxon>
        <taxon>Actinomycetes</taxon>
        <taxon>Kitasatosporales</taxon>
        <taxon>Streptomycetaceae</taxon>
        <taxon>Streptomyces</taxon>
    </lineage>
</organism>
<evidence type="ECO:0000313" key="3">
    <source>
        <dbReference type="Proteomes" id="UP000654123"/>
    </source>
</evidence>